<proteinExistence type="predicted"/>
<dbReference type="EMBL" id="BSYO01000017">
    <property type="protein sequence ID" value="GMH16812.1"/>
    <property type="molecule type" value="Genomic_DNA"/>
</dbReference>
<comment type="caution">
    <text evidence="1">The sequence shown here is derived from an EMBL/GenBank/DDBJ whole genome shotgun (WGS) entry which is preliminary data.</text>
</comment>
<dbReference type="Proteomes" id="UP001279734">
    <property type="component" value="Unassembled WGS sequence"/>
</dbReference>
<evidence type="ECO:0000313" key="2">
    <source>
        <dbReference type="Proteomes" id="UP001279734"/>
    </source>
</evidence>
<evidence type="ECO:0000313" key="1">
    <source>
        <dbReference type="EMBL" id="GMH16812.1"/>
    </source>
</evidence>
<protein>
    <submittedName>
        <fullName evidence="1">Uncharacterized protein</fullName>
    </submittedName>
</protein>
<dbReference type="AlphaFoldDB" id="A0AAD3XT88"/>
<sequence length="111" mass="12595">MELLYFADDATHVDNPSPVVHHHRLSIWFLKSHRLRLLSFLKHCHGPLRVCFSTSHKVTPATELWLLDPPPPPSLIRLALACHFQICQVHSVLIIFAILALHPTYILPGLG</sequence>
<accession>A0AAD3XT88</accession>
<name>A0AAD3XT88_NEPGR</name>
<reference evidence="1" key="1">
    <citation type="submission" date="2023-05" db="EMBL/GenBank/DDBJ databases">
        <title>Nepenthes gracilis genome sequencing.</title>
        <authorList>
            <person name="Fukushima K."/>
        </authorList>
    </citation>
    <scope>NUCLEOTIDE SEQUENCE</scope>
    <source>
        <strain evidence="1">SING2019-196</strain>
    </source>
</reference>
<organism evidence="1 2">
    <name type="scientific">Nepenthes gracilis</name>
    <name type="common">Slender pitcher plant</name>
    <dbReference type="NCBI Taxonomy" id="150966"/>
    <lineage>
        <taxon>Eukaryota</taxon>
        <taxon>Viridiplantae</taxon>
        <taxon>Streptophyta</taxon>
        <taxon>Embryophyta</taxon>
        <taxon>Tracheophyta</taxon>
        <taxon>Spermatophyta</taxon>
        <taxon>Magnoliopsida</taxon>
        <taxon>eudicotyledons</taxon>
        <taxon>Gunneridae</taxon>
        <taxon>Pentapetalae</taxon>
        <taxon>Caryophyllales</taxon>
        <taxon>Nepenthaceae</taxon>
        <taxon>Nepenthes</taxon>
    </lineage>
</organism>
<keyword evidence="2" id="KW-1185">Reference proteome</keyword>
<gene>
    <name evidence="1" type="ORF">Nepgr_018653</name>
</gene>